<dbReference type="EMBL" id="BEGY01000058">
    <property type="protein sequence ID" value="GAX80948.1"/>
    <property type="molecule type" value="Genomic_DNA"/>
</dbReference>
<sequence>MASPTGWQALMLRGDSRLQDRDEFSRKSIKLPYKTTALTVAAEGPIGAASSFWGHDRGPSSEEIGGVIHESGYEDWSSSSTDEVDAKGRLSDERHATKMSWITHHSPTAPNLSSHRHGSARVVSERQLKRSQVDDDVHSPSSGDRPPLGEKLWEAASKAGLQAANSALVGVVEREHKTVCELQNQIQVLQLDLREVRSSTELREASLIAEAVLLRKRLQTLLSTDSGHDSNKHYEYVIRDLAQSYEQEIQGLQKDLATSHLAEMEEAKRAARLELDLAGSTRRLAESQLTMMSMSDSKDQSQASSSSNYKSAAHHLAGILAASAEAQEKQQQVLAAVQARLTKSERQARRLWGKLAAEKRKGRELLLHARQADMHMSRLQALEREKSSHEANSIAAGMEAAEMRGRAQRLELELSRLQALNEVLGIQNKNLVGWRETVMSRSHKSNLVTSSVATDMPHAVAVRAIKTADDWSREKGKGGLDQQPAAAATHCGSSSLPRWKSEGKSVCFRIESAVHASSMSLDTAKTDTLNEILDDLIAAHDKRLRK</sequence>
<keyword evidence="4" id="KW-1185">Reference proteome</keyword>
<organism evidence="3 4">
    <name type="scientific">Chlamydomonas eustigma</name>
    <dbReference type="NCBI Taxonomy" id="1157962"/>
    <lineage>
        <taxon>Eukaryota</taxon>
        <taxon>Viridiplantae</taxon>
        <taxon>Chlorophyta</taxon>
        <taxon>core chlorophytes</taxon>
        <taxon>Chlorophyceae</taxon>
        <taxon>CS clade</taxon>
        <taxon>Chlamydomonadales</taxon>
        <taxon>Chlamydomonadaceae</taxon>
        <taxon>Chlamydomonas</taxon>
    </lineage>
</organism>
<feature type="compositionally biased region" description="Polar residues" evidence="2">
    <location>
        <begin position="104"/>
        <end position="113"/>
    </location>
</feature>
<evidence type="ECO:0000313" key="3">
    <source>
        <dbReference type="EMBL" id="GAX80948.1"/>
    </source>
</evidence>
<evidence type="ECO:0000256" key="1">
    <source>
        <dbReference type="SAM" id="Coils"/>
    </source>
</evidence>
<name>A0A250XCY2_9CHLO</name>
<accession>A0A250XCY2</accession>
<gene>
    <name evidence="3" type="ORF">CEUSTIGMA_g8383.t1</name>
</gene>
<dbReference type="Proteomes" id="UP000232323">
    <property type="component" value="Unassembled WGS sequence"/>
</dbReference>
<evidence type="ECO:0000313" key="4">
    <source>
        <dbReference type="Proteomes" id="UP000232323"/>
    </source>
</evidence>
<proteinExistence type="predicted"/>
<reference evidence="3 4" key="1">
    <citation type="submission" date="2017-08" db="EMBL/GenBank/DDBJ databases">
        <title>Acidophilic green algal genome provides insights into adaptation to an acidic environment.</title>
        <authorList>
            <person name="Hirooka S."/>
            <person name="Hirose Y."/>
            <person name="Kanesaki Y."/>
            <person name="Higuchi S."/>
            <person name="Fujiwara T."/>
            <person name="Onuma R."/>
            <person name="Era A."/>
            <person name="Ohbayashi R."/>
            <person name="Uzuka A."/>
            <person name="Nozaki H."/>
            <person name="Yoshikawa H."/>
            <person name="Miyagishima S.Y."/>
        </authorList>
    </citation>
    <scope>NUCLEOTIDE SEQUENCE [LARGE SCALE GENOMIC DNA]</scope>
    <source>
        <strain evidence="3 4">NIES-2499</strain>
    </source>
</reference>
<protein>
    <submittedName>
        <fullName evidence="3">Uncharacterized protein</fullName>
    </submittedName>
</protein>
<dbReference type="AlphaFoldDB" id="A0A250XCY2"/>
<feature type="region of interest" description="Disordered" evidence="2">
    <location>
        <begin position="471"/>
        <end position="498"/>
    </location>
</feature>
<feature type="region of interest" description="Disordered" evidence="2">
    <location>
        <begin position="104"/>
        <end position="149"/>
    </location>
</feature>
<comment type="caution">
    <text evidence="3">The sequence shown here is derived from an EMBL/GenBank/DDBJ whole genome shotgun (WGS) entry which is preliminary data.</text>
</comment>
<evidence type="ECO:0000256" key="2">
    <source>
        <dbReference type="SAM" id="MobiDB-lite"/>
    </source>
</evidence>
<feature type="compositionally biased region" description="Basic and acidic residues" evidence="2">
    <location>
        <begin position="123"/>
        <end position="138"/>
    </location>
</feature>
<feature type="coiled-coil region" evidence="1">
    <location>
        <begin position="372"/>
        <end position="427"/>
    </location>
</feature>
<keyword evidence="1" id="KW-0175">Coiled coil</keyword>